<proteinExistence type="predicted"/>
<evidence type="ECO:0000313" key="1">
    <source>
        <dbReference type="EMBL" id="POZ54334.1"/>
    </source>
</evidence>
<evidence type="ECO:0000313" key="2">
    <source>
        <dbReference type="Proteomes" id="UP000237319"/>
    </source>
</evidence>
<dbReference type="Proteomes" id="UP000237319">
    <property type="component" value="Unassembled WGS sequence"/>
</dbReference>
<keyword evidence="2" id="KW-1185">Reference proteome</keyword>
<dbReference type="EMBL" id="PGLV01000005">
    <property type="protein sequence ID" value="POZ54334.1"/>
    <property type="molecule type" value="Genomic_DNA"/>
</dbReference>
<reference evidence="1 2" key="1">
    <citation type="submission" date="2017-11" db="EMBL/GenBank/DDBJ databases">
        <title>Genome sequence of Lysinibacillus sphaericus, a lignin-degrading bacteria isolated from municipal solid waste soil.</title>
        <authorList>
            <person name="Persinoti G.F."/>
            <person name="Paixao D.A."/>
            <person name="Bugg T.D."/>
            <person name="Squina F.M."/>
        </authorList>
    </citation>
    <scope>NUCLEOTIDE SEQUENCE [LARGE SCALE GENOMIC DNA]</scope>
    <source>
        <strain evidence="1 2">A1</strain>
    </source>
</reference>
<name>A0A2S5CU55_LYSSH</name>
<protein>
    <submittedName>
        <fullName evidence="1">Uncharacterized protein</fullName>
    </submittedName>
</protein>
<organism evidence="1 2">
    <name type="scientific">Lysinibacillus sphaericus</name>
    <name type="common">Bacillus sphaericus</name>
    <dbReference type="NCBI Taxonomy" id="1421"/>
    <lineage>
        <taxon>Bacteria</taxon>
        <taxon>Bacillati</taxon>
        <taxon>Bacillota</taxon>
        <taxon>Bacilli</taxon>
        <taxon>Bacillales</taxon>
        <taxon>Bacillaceae</taxon>
        <taxon>Lysinibacillus</taxon>
    </lineage>
</organism>
<gene>
    <name evidence="1" type="ORF">LYSIN_04003</name>
</gene>
<dbReference type="RefSeq" id="WP_069509418.1">
    <property type="nucleotide sequence ID" value="NZ_CP194323.1"/>
</dbReference>
<accession>A0A2S5CU55</accession>
<dbReference type="AlphaFoldDB" id="A0A2S5CU55"/>
<comment type="caution">
    <text evidence="1">The sequence shown here is derived from an EMBL/GenBank/DDBJ whole genome shotgun (WGS) entry which is preliminary data.</text>
</comment>
<sequence length="121" mass="13995">MNVHLGSSNYLSTLNKEESLSDDLFLTNKKRKATYEIKKENGYVRHIVTKENGEKVIVREVKISKHEEKEQSSGDVNAMITQKLVEQMIKSFDDRQNQQQFFKTGIAGQKEKQISKYIVSI</sequence>